<dbReference type="RefSeq" id="WP_188469771.1">
    <property type="nucleotide sequence ID" value="NZ_BMFZ01000001.1"/>
</dbReference>
<dbReference type="PANTHER" id="PTHR37302">
    <property type="entry name" value="SLR1116 PROTEIN"/>
    <property type="match status" value="1"/>
</dbReference>
<dbReference type="Pfam" id="PF05163">
    <property type="entry name" value="DinB"/>
    <property type="match status" value="1"/>
</dbReference>
<comment type="similarity">
    <text evidence="1">Belongs to the DinB family.</text>
</comment>
<sequence>MISAHKNLEPIRDKDTIVTLLKYKRWIDSETLQAIQEIDSSFYVEKHHLMLRLMNHIHVVDMIFRANITGQQHGYTALNTRETPSLDELKVKMAECTDWYIQHVNSMTVANLGETIKFRFVDGGDGEMKAIDMLNHVLFHGTYHRGAVGWLVSECGGTPAKDVLTVFLRDHNQ</sequence>
<comment type="caution">
    <text evidence="3">The sequence shown here is derived from an EMBL/GenBank/DDBJ whole genome shotgun (WGS) entry which is preliminary data.</text>
</comment>
<keyword evidence="4" id="KW-1185">Reference proteome</keyword>
<evidence type="ECO:0000256" key="1">
    <source>
        <dbReference type="ARBA" id="ARBA00008635"/>
    </source>
</evidence>
<dbReference type="Proteomes" id="UP000627464">
    <property type="component" value="Unassembled WGS sequence"/>
</dbReference>
<proteinExistence type="inferred from homology"/>
<name>A0ABQ1FVF6_9GAMM</name>
<reference evidence="4" key="1">
    <citation type="journal article" date="2019" name="Int. J. Syst. Evol. Microbiol.">
        <title>The Global Catalogue of Microorganisms (GCM) 10K type strain sequencing project: providing services to taxonomists for standard genome sequencing and annotation.</title>
        <authorList>
            <consortium name="The Broad Institute Genomics Platform"/>
            <consortium name="The Broad Institute Genome Sequencing Center for Infectious Disease"/>
            <person name="Wu L."/>
            <person name="Ma J."/>
        </authorList>
    </citation>
    <scope>NUCLEOTIDE SEQUENCE [LARGE SCALE GENOMIC DNA]</scope>
    <source>
        <strain evidence="4">CGMCC 1.12806</strain>
    </source>
</reference>
<dbReference type="InterPro" id="IPR034660">
    <property type="entry name" value="DinB/YfiT-like"/>
</dbReference>
<dbReference type="SUPFAM" id="SSF109854">
    <property type="entry name" value="DinB/YfiT-like putative metalloenzymes"/>
    <property type="match status" value="1"/>
</dbReference>
<organism evidence="3 4">
    <name type="scientific">Hafnia psychrotolerans</name>
    <dbReference type="NCBI Taxonomy" id="1477018"/>
    <lineage>
        <taxon>Bacteria</taxon>
        <taxon>Pseudomonadati</taxon>
        <taxon>Pseudomonadota</taxon>
        <taxon>Gammaproteobacteria</taxon>
        <taxon>Enterobacterales</taxon>
        <taxon>Hafniaceae</taxon>
        <taxon>Hafnia</taxon>
    </lineage>
</organism>
<dbReference type="PANTHER" id="PTHR37302:SF1">
    <property type="entry name" value="PROTEIN DINB"/>
    <property type="match status" value="1"/>
</dbReference>
<dbReference type="EMBL" id="BMFZ01000001">
    <property type="protein sequence ID" value="GGA31893.1"/>
    <property type="molecule type" value="Genomic_DNA"/>
</dbReference>
<evidence type="ECO:0000313" key="4">
    <source>
        <dbReference type="Proteomes" id="UP000627464"/>
    </source>
</evidence>
<keyword evidence="2" id="KW-0479">Metal-binding</keyword>
<evidence type="ECO:0000256" key="2">
    <source>
        <dbReference type="ARBA" id="ARBA00022723"/>
    </source>
</evidence>
<protein>
    <submittedName>
        <fullName evidence="3">DNA damage-inducible protein DinB</fullName>
    </submittedName>
</protein>
<dbReference type="InterPro" id="IPR007837">
    <property type="entry name" value="DinB"/>
</dbReference>
<dbReference type="Gene3D" id="1.20.120.450">
    <property type="entry name" value="dinb family like domain"/>
    <property type="match status" value="1"/>
</dbReference>
<evidence type="ECO:0000313" key="3">
    <source>
        <dbReference type="EMBL" id="GGA31893.1"/>
    </source>
</evidence>
<accession>A0ABQ1FVF6</accession>
<gene>
    <name evidence="3" type="ORF">GCM10011328_03270</name>
</gene>